<organism evidence="1 2">
    <name type="scientific">Marinomonas phaeophyticola</name>
    <dbReference type="NCBI Taxonomy" id="3004091"/>
    <lineage>
        <taxon>Bacteria</taxon>
        <taxon>Pseudomonadati</taxon>
        <taxon>Pseudomonadota</taxon>
        <taxon>Gammaproteobacteria</taxon>
        <taxon>Oceanospirillales</taxon>
        <taxon>Oceanospirillaceae</taxon>
        <taxon>Marinomonas</taxon>
    </lineage>
</organism>
<sequence length="73" mass="8280">MAKIVLDISVSAFKFKDMYKGTAKNLIAKSRDGRNVQLPLAVFKSFLTHQGIYGTFEVEFDENRKLVGVNKVR</sequence>
<reference evidence="1" key="1">
    <citation type="submission" date="2022-12" db="EMBL/GenBank/DDBJ databases">
        <title>Marinomonas 15G1-11 sp. nov, isolated from marine algae.</title>
        <authorList>
            <person name="Butt M."/>
            <person name="Choi D.G."/>
            <person name="Kim J.M."/>
            <person name="Lee J.K."/>
            <person name="Baek J.H."/>
            <person name="Jeon C.O."/>
        </authorList>
    </citation>
    <scope>NUCLEOTIDE SEQUENCE</scope>
    <source>
        <strain evidence="1">15G1-11</strain>
    </source>
</reference>
<evidence type="ECO:0000313" key="1">
    <source>
        <dbReference type="EMBL" id="MCZ2722818.1"/>
    </source>
</evidence>
<evidence type="ECO:0000313" key="2">
    <source>
        <dbReference type="Proteomes" id="UP001149719"/>
    </source>
</evidence>
<keyword evidence="2" id="KW-1185">Reference proteome</keyword>
<dbReference type="Pfam" id="PF11197">
    <property type="entry name" value="DUF2835"/>
    <property type="match status" value="1"/>
</dbReference>
<accession>A0ABT4JX06</accession>
<proteinExistence type="predicted"/>
<dbReference type="RefSeq" id="WP_269126765.1">
    <property type="nucleotide sequence ID" value="NZ_JAPUBN010000019.1"/>
</dbReference>
<dbReference type="Proteomes" id="UP001149719">
    <property type="component" value="Unassembled WGS sequence"/>
</dbReference>
<protein>
    <submittedName>
        <fullName evidence="1">DUF2835 domain-containing protein</fullName>
    </submittedName>
</protein>
<comment type="caution">
    <text evidence="1">The sequence shown here is derived from an EMBL/GenBank/DDBJ whole genome shotgun (WGS) entry which is preliminary data.</text>
</comment>
<name>A0ABT4JX06_9GAMM</name>
<dbReference type="InterPro" id="IPR021363">
    <property type="entry name" value="DUF2835"/>
</dbReference>
<dbReference type="EMBL" id="JAPUBN010000019">
    <property type="protein sequence ID" value="MCZ2722818.1"/>
    <property type="molecule type" value="Genomic_DNA"/>
</dbReference>
<gene>
    <name evidence="1" type="ORF">O1D97_14675</name>
</gene>